<dbReference type="InterPro" id="IPR032075">
    <property type="entry name" value="PI-PLC-C1"/>
</dbReference>
<sequence>MKKNYLNMLLSFCVLVMVNCQGQIQKEALNQIQVIGSHNSYKIPIEQPLWEYLFEHDSRTAESLQYGHPSLTEQLNLGLRNLELDIFHDPLGGRFANPGGIEIVKKRGAVPLPFDEKKILEQPGLKMFHVQDIDFRSHQLLFKNGLKELKKWSDKNLNHTPIIILINAKDSQVPQTKKPLPFTTAALDSIDMEIKSVFPLEQLITPDMVRGDFPSLENAILEKGWPELGSVKGRFLFVLDEKKEKIDRYIKNHPSLKNRMLFVNSPEGNPEAAFRIINDPVKDFDYIKELVTKGYMIRTRADAGTKEARTMDYNRFEKAKASGAQVISTDYYIPSQLFPSQFQIIFKDGSYERMNN</sequence>
<accession>A0A0Q0WVM8</accession>
<name>A0A0Q0WVM8_9FLAO</name>
<dbReference type="AlphaFoldDB" id="A0A0Q0WVM8"/>
<comment type="caution">
    <text evidence="1">The sequence shown here is derived from an EMBL/GenBank/DDBJ whole genome shotgun (WGS) entry which is preliminary data.</text>
</comment>
<dbReference type="SUPFAM" id="SSF51695">
    <property type="entry name" value="PLC-like phosphodiesterases"/>
    <property type="match status" value="1"/>
</dbReference>
<proteinExistence type="predicted"/>
<gene>
    <name evidence="1" type="ORF">AAY42_06340</name>
</gene>
<dbReference type="RefSeq" id="WP_082433344.1">
    <property type="nucleotide sequence ID" value="NZ_LCTZ01000002.1"/>
</dbReference>
<evidence type="ECO:0000313" key="1">
    <source>
        <dbReference type="EMBL" id="KQC29549.1"/>
    </source>
</evidence>
<reference evidence="1 2" key="1">
    <citation type="submission" date="2015-04" db="EMBL/GenBank/DDBJ databases">
        <title>Complete genome of flavobacterium.</title>
        <authorList>
            <person name="Kwon Y.M."/>
            <person name="Kim S.-J."/>
        </authorList>
    </citation>
    <scope>NUCLEOTIDE SEQUENCE [LARGE SCALE GENOMIC DNA]</scope>
    <source>
        <strain evidence="1 2">DK169</strain>
    </source>
</reference>
<dbReference type="PATRIC" id="fig|1547436.3.peg.1311"/>
<dbReference type="Proteomes" id="UP000050827">
    <property type="component" value="Unassembled WGS sequence"/>
</dbReference>
<dbReference type="InterPro" id="IPR017946">
    <property type="entry name" value="PLC-like_Pdiesterase_TIM-brl"/>
</dbReference>
<keyword evidence="2" id="KW-1185">Reference proteome</keyword>
<evidence type="ECO:0008006" key="3">
    <source>
        <dbReference type="Google" id="ProtNLM"/>
    </source>
</evidence>
<dbReference type="GO" id="GO:0006629">
    <property type="term" value="P:lipid metabolic process"/>
    <property type="evidence" value="ECO:0007669"/>
    <property type="project" value="InterPro"/>
</dbReference>
<dbReference type="GO" id="GO:0008081">
    <property type="term" value="F:phosphoric diester hydrolase activity"/>
    <property type="evidence" value="ECO:0007669"/>
    <property type="project" value="InterPro"/>
</dbReference>
<dbReference type="Gene3D" id="3.20.20.190">
    <property type="entry name" value="Phosphatidylinositol (PI) phosphodiesterase"/>
    <property type="match status" value="1"/>
</dbReference>
<dbReference type="CDD" id="cd08589">
    <property type="entry name" value="PI-PLCc_SaPLC1_like"/>
    <property type="match status" value="1"/>
</dbReference>
<evidence type="ECO:0000313" key="2">
    <source>
        <dbReference type="Proteomes" id="UP000050827"/>
    </source>
</evidence>
<dbReference type="OrthoDB" id="195526at2"/>
<dbReference type="Pfam" id="PF16670">
    <property type="entry name" value="PI-PLC-C1"/>
    <property type="match status" value="1"/>
</dbReference>
<dbReference type="EMBL" id="LCTZ01000002">
    <property type="protein sequence ID" value="KQC29549.1"/>
    <property type="molecule type" value="Genomic_DNA"/>
</dbReference>
<organism evidence="1 2">
    <name type="scientific">Flagellimonas eckloniae</name>
    <dbReference type="NCBI Taxonomy" id="346185"/>
    <lineage>
        <taxon>Bacteria</taxon>
        <taxon>Pseudomonadati</taxon>
        <taxon>Bacteroidota</taxon>
        <taxon>Flavobacteriia</taxon>
        <taxon>Flavobacteriales</taxon>
        <taxon>Flavobacteriaceae</taxon>
        <taxon>Flagellimonas</taxon>
    </lineage>
</organism>
<dbReference type="STRING" id="346185.AAY42_06340"/>
<protein>
    <recommendedName>
        <fullName evidence="3">Phosphoinositide phospholipase C, Ca2+-dependent</fullName>
    </recommendedName>
</protein>